<keyword evidence="4" id="KW-1185">Reference proteome</keyword>
<evidence type="ECO:0000256" key="2">
    <source>
        <dbReference type="SAM" id="Phobius"/>
    </source>
</evidence>
<comment type="caution">
    <text evidence="3">The sequence shown here is derived from an EMBL/GenBank/DDBJ whole genome shotgun (WGS) entry which is preliminary data.</text>
</comment>
<feature type="compositionally biased region" description="Basic and acidic residues" evidence="1">
    <location>
        <begin position="130"/>
        <end position="141"/>
    </location>
</feature>
<keyword evidence="2" id="KW-1133">Transmembrane helix</keyword>
<keyword evidence="2" id="KW-0472">Membrane</keyword>
<evidence type="ECO:0000313" key="4">
    <source>
        <dbReference type="Proteomes" id="UP000308730"/>
    </source>
</evidence>
<name>A0A4S4MWT5_9APHY</name>
<reference evidence="3 4" key="1">
    <citation type="submission" date="2019-02" db="EMBL/GenBank/DDBJ databases">
        <title>Genome sequencing of the rare red list fungi Antrodiella citrinella (Flaviporus citrinellus).</title>
        <authorList>
            <person name="Buettner E."/>
            <person name="Kellner H."/>
        </authorList>
    </citation>
    <scope>NUCLEOTIDE SEQUENCE [LARGE SCALE GENOMIC DNA]</scope>
    <source>
        <strain evidence="3 4">DSM 108506</strain>
    </source>
</reference>
<gene>
    <name evidence="3" type="ORF">EUX98_g4443</name>
</gene>
<organism evidence="3 4">
    <name type="scientific">Antrodiella citrinella</name>
    <dbReference type="NCBI Taxonomy" id="2447956"/>
    <lineage>
        <taxon>Eukaryota</taxon>
        <taxon>Fungi</taxon>
        <taxon>Dikarya</taxon>
        <taxon>Basidiomycota</taxon>
        <taxon>Agaricomycotina</taxon>
        <taxon>Agaricomycetes</taxon>
        <taxon>Polyporales</taxon>
        <taxon>Steccherinaceae</taxon>
        <taxon>Antrodiella</taxon>
    </lineage>
</organism>
<feature type="compositionally biased region" description="Basic and acidic residues" evidence="1">
    <location>
        <begin position="83"/>
        <end position="97"/>
    </location>
</feature>
<evidence type="ECO:0000256" key="1">
    <source>
        <dbReference type="SAM" id="MobiDB-lite"/>
    </source>
</evidence>
<feature type="transmembrane region" description="Helical" evidence="2">
    <location>
        <begin position="22"/>
        <end position="47"/>
    </location>
</feature>
<dbReference type="EMBL" id="SGPM01000109">
    <property type="protein sequence ID" value="THH29761.1"/>
    <property type="molecule type" value="Genomic_DNA"/>
</dbReference>
<accession>A0A4S4MWT5</accession>
<sequence length="156" mass="16129">MDEQRKPQTHPGYSPVQPLHPYSLIVVTMRFSILTIFALTAVAASAAPTEQGGFKPREAGEVAALGRPGKLDDRALGSPPGKLDSDIGRPGKLDDRALGNPPGELDSNIGRPGKLDDRAVGSPPGELDSDIGRPGKLDSSSDKLGALPLAGGSSQT</sequence>
<proteinExistence type="predicted"/>
<evidence type="ECO:0000313" key="3">
    <source>
        <dbReference type="EMBL" id="THH29761.1"/>
    </source>
</evidence>
<keyword evidence="2" id="KW-0812">Transmembrane</keyword>
<feature type="region of interest" description="Disordered" evidence="1">
    <location>
        <begin position="46"/>
        <end position="156"/>
    </location>
</feature>
<protein>
    <submittedName>
        <fullName evidence="3">Uncharacterized protein</fullName>
    </submittedName>
</protein>
<dbReference type="Proteomes" id="UP000308730">
    <property type="component" value="Unassembled WGS sequence"/>
</dbReference>
<dbReference type="AlphaFoldDB" id="A0A4S4MWT5"/>